<dbReference type="SUPFAM" id="SSF56801">
    <property type="entry name" value="Acetyl-CoA synthetase-like"/>
    <property type="match status" value="1"/>
</dbReference>
<evidence type="ECO:0000259" key="2">
    <source>
        <dbReference type="Pfam" id="PF13193"/>
    </source>
</evidence>
<sequence>MVRNLSPNGIFGGLKGAGDILSRNARNIGHSPGLAFEDTVLTWSQVNERACRFANALLRQGIQKGDRVALYSRNCHQWVEAAFALAKIGAVMVTVNNRLTAGEVAYILNDANAVGLVTSQSELPVAQAAAEQVDSVRLMVVIDPVSVTLGEGAPLSYEAMLRDSSLHEPNLDTPLSYDDPLMLLYTSGTTGFPKGAVYTHGSMLIGTMYHVHAIGARSTNRVMLPSPLYSAAGVAGMYSHLYVGAYSVIVNFEPTLALKTIEQHRISFTNLVPTTIQRLVSRDDLSEFDLSSLKTILYGGAPIPLTVLRQAREKLPGVGFRQTFASTETGLKGTVLEPEEHDAALNNPTCEHLLLSCGRPQTNVEVAIWDEHGKDVGPGVLGEIAVRSEAGISGFWNNPGATTEAIHNGWILTGDIARRDEDGYFYLVDRKKDLIVTGAFNVYPSEVERVMQQHPAVYEVGVIGVPSEQWGEAIKACVVLREGAQVSAEELIAFCEGRIAGYKKPKSVDFFPALPRNPTGKLLYRQLRETYWKHSERKIG</sequence>
<name>A0A6S6YAG8_9PROT</name>
<evidence type="ECO:0000313" key="3">
    <source>
        <dbReference type="EMBL" id="CAB1369602.1"/>
    </source>
</evidence>
<dbReference type="InterPro" id="IPR042099">
    <property type="entry name" value="ANL_N_sf"/>
</dbReference>
<feature type="domain" description="AMP-dependent synthetase/ligase" evidence="1">
    <location>
        <begin position="24"/>
        <end position="396"/>
    </location>
</feature>
<feature type="domain" description="AMP-binding enzyme C-terminal" evidence="2">
    <location>
        <begin position="446"/>
        <end position="521"/>
    </location>
</feature>
<dbReference type="Gene3D" id="3.30.300.30">
    <property type="match status" value="1"/>
</dbReference>
<dbReference type="PROSITE" id="PS00455">
    <property type="entry name" value="AMP_BINDING"/>
    <property type="match status" value="1"/>
</dbReference>
<gene>
    <name evidence="3" type="ORF">DENOEST_2437</name>
</gene>
<dbReference type="OrthoDB" id="9766486at2"/>
<dbReference type="KEGG" id="doe:DENOEST_2437"/>
<accession>A0A6S6YAG8</accession>
<dbReference type="RefSeq" id="WP_145771979.1">
    <property type="nucleotide sequence ID" value="NZ_LR778301.1"/>
</dbReference>
<evidence type="ECO:0008006" key="5">
    <source>
        <dbReference type="Google" id="ProtNLM"/>
    </source>
</evidence>
<dbReference type="EMBL" id="LR778301">
    <property type="protein sequence ID" value="CAB1369602.1"/>
    <property type="molecule type" value="Genomic_DNA"/>
</dbReference>
<dbReference type="InterPro" id="IPR000873">
    <property type="entry name" value="AMP-dep_synth/lig_dom"/>
</dbReference>
<reference evidence="3 4" key="1">
    <citation type="submission" date="2020-03" db="EMBL/GenBank/DDBJ databases">
        <authorList>
            <consortium name="Genoscope - CEA"/>
            <person name="William W."/>
        </authorList>
    </citation>
    <scope>NUCLEOTIDE SEQUENCE [LARGE SCALE GENOMIC DNA]</scope>
    <source>
        <strain evidence="4">DSM 16959</strain>
    </source>
</reference>
<dbReference type="Proteomes" id="UP000515733">
    <property type="component" value="Chromosome"/>
</dbReference>
<evidence type="ECO:0000313" key="4">
    <source>
        <dbReference type="Proteomes" id="UP000515733"/>
    </source>
</evidence>
<dbReference type="InterPro" id="IPR020845">
    <property type="entry name" value="AMP-binding_CS"/>
</dbReference>
<dbReference type="InterPro" id="IPR050237">
    <property type="entry name" value="ATP-dep_AMP-bd_enzyme"/>
</dbReference>
<dbReference type="InterPro" id="IPR045851">
    <property type="entry name" value="AMP-bd_C_sf"/>
</dbReference>
<dbReference type="InterPro" id="IPR025110">
    <property type="entry name" value="AMP-bd_C"/>
</dbReference>
<dbReference type="PANTHER" id="PTHR43767">
    <property type="entry name" value="LONG-CHAIN-FATTY-ACID--COA LIGASE"/>
    <property type="match status" value="1"/>
</dbReference>
<dbReference type="Pfam" id="PF00501">
    <property type="entry name" value="AMP-binding"/>
    <property type="match status" value="1"/>
</dbReference>
<dbReference type="Pfam" id="PF13193">
    <property type="entry name" value="AMP-binding_C"/>
    <property type="match status" value="1"/>
</dbReference>
<dbReference type="Gene3D" id="3.40.50.12780">
    <property type="entry name" value="N-terminal domain of ligase-like"/>
    <property type="match status" value="1"/>
</dbReference>
<proteinExistence type="predicted"/>
<protein>
    <recommendedName>
        <fullName evidence="5">Long-chain-fatty-acid--CoA ligase</fullName>
    </recommendedName>
</protein>
<keyword evidence="4" id="KW-1185">Reference proteome</keyword>
<evidence type="ECO:0000259" key="1">
    <source>
        <dbReference type="Pfam" id="PF00501"/>
    </source>
</evidence>
<dbReference type="GO" id="GO:0016878">
    <property type="term" value="F:acid-thiol ligase activity"/>
    <property type="evidence" value="ECO:0007669"/>
    <property type="project" value="UniProtKB-ARBA"/>
</dbReference>
<dbReference type="AlphaFoldDB" id="A0A6S6YAG8"/>
<dbReference type="PANTHER" id="PTHR43767:SF1">
    <property type="entry name" value="NONRIBOSOMAL PEPTIDE SYNTHASE PES1 (EUROFUNG)-RELATED"/>
    <property type="match status" value="1"/>
</dbReference>
<organism evidence="3 4">
    <name type="scientific">Denitratisoma oestradiolicum</name>
    <dbReference type="NCBI Taxonomy" id="311182"/>
    <lineage>
        <taxon>Bacteria</taxon>
        <taxon>Pseudomonadati</taxon>
        <taxon>Pseudomonadota</taxon>
        <taxon>Betaproteobacteria</taxon>
        <taxon>Nitrosomonadales</taxon>
        <taxon>Sterolibacteriaceae</taxon>
        <taxon>Denitratisoma</taxon>
    </lineage>
</organism>